<reference evidence="3 4" key="1">
    <citation type="journal article" date="2018" name="Sci. Rep.">
        <title>Comparative genomics provides insights into the lifestyle and reveals functional heterogeneity of dark septate endophytic fungi.</title>
        <authorList>
            <person name="Knapp D.G."/>
            <person name="Nemeth J.B."/>
            <person name="Barry K."/>
            <person name="Hainaut M."/>
            <person name="Henrissat B."/>
            <person name="Johnson J."/>
            <person name="Kuo A."/>
            <person name="Lim J.H.P."/>
            <person name="Lipzen A."/>
            <person name="Nolan M."/>
            <person name="Ohm R.A."/>
            <person name="Tamas L."/>
            <person name="Grigoriev I.V."/>
            <person name="Spatafora J.W."/>
            <person name="Nagy L.G."/>
            <person name="Kovacs G.M."/>
        </authorList>
    </citation>
    <scope>NUCLEOTIDE SEQUENCE [LARGE SCALE GENOMIC DNA]</scope>
    <source>
        <strain evidence="3 4">DSE2036</strain>
    </source>
</reference>
<keyword evidence="2" id="KW-1133">Transmembrane helix</keyword>
<evidence type="ECO:0000313" key="3">
    <source>
        <dbReference type="EMBL" id="PVH93866.1"/>
    </source>
</evidence>
<feature type="region of interest" description="Disordered" evidence="1">
    <location>
        <begin position="28"/>
        <end position="49"/>
    </location>
</feature>
<feature type="transmembrane region" description="Helical" evidence="2">
    <location>
        <begin position="75"/>
        <end position="98"/>
    </location>
</feature>
<gene>
    <name evidence="3" type="ORF">DM02DRAFT_634197</name>
</gene>
<proteinExistence type="predicted"/>
<keyword evidence="2" id="KW-0472">Membrane</keyword>
<evidence type="ECO:0000313" key="4">
    <source>
        <dbReference type="Proteomes" id="UP000244855"/>
    </source>
</evidence>
<organism evidence="3 4">
    <name type="scientific">Periconia macrospinosa</name>
    <dbReference type="NCBI Taxonomy" id="97972"/>
    <lineage>
        <taxon>Eukaryota</taxon>
        <taxon>Fungi</taxon>
        <taxon>Dikarya</taxon>
        <taxon>Ascomycota</taxon>
        <taxon>Pezizomycotina</taxon>
        <taxon>Dothideomycetes</taxon>
        <taxon>Pleosporomycetidae</taxon>
        <taxon>Pleosporales</taxon>
        <taxon>Massarineae</taxon>
        <taxon>Periconiaceae</taxon>
        <taxon>Periconia</taxon>
    </lineage>
</organism>
<sequence>MPPSPLASSAPSTAIQTLPQHGRYFYHTTPPLPSHLPSTSHPPPPLPRLTLIKSIENNANGNTEGNALDGGEKSAIAIGVVMALVVLAAGVWMVWWGVKKVKGMRWRISVG</sequence>
<dbReference type="EMBL" id="KZ805563">
    <property type="protein sequence ID" value="PVH93866.1"/>
    <property type="molecule type" value="Genomic_DNA"/>
</dbReference>
<accession>A0A2V1D6W9</accession>
<dbReference type="AlphaFoldDB" id="A0A2V1D6W9"/>
<dbReference type="Proteomes" id="UP000244855">
    <property type="component" value="Unassembled WGS sequence"/>
</dbReference>
<protein>
    <submittedName>
        <fullName evidence="3">Uncharacterized protein</fullName>
    </submittedName>
</protein>
<name>A0A2V1D6W9_9PLEO</name>
<evidence type="ECO:0000256" key="1">
    <source>
        <dbReference type="SAM" id="MobiDB-lite"/>
    </source>
</evidence>
<evidence type="ECO:0000256" key="2">
    <source>
        <dbReference type="SAM" id="Phobius"/>
    </source>
</evidence>
<feature type="compositionally biased region" description="Pro residues" evidence="1">
    <location>
        <begin position="30"/>
        <end position="47"/>
    </location>
</feature>
<keyword evidence="2" id="KW-0812">Transmembrane</keyword>
<keyword evidence="4" id="KW-1185">Reference proteome</keyword>